<evidence type="ECO:0000313" key="2">
    <source>
        <dbReference type="EMBL" id="KAK5846027.1"/>
    </source>
</evidence>
<proteinExistence type="predicted"/>
<feature type="domain" description="Reverse transcriptase" evidence="1">
    <location>
        <begin position="1"/>
        <end position="194"/>
    </location>
</feature>
<organism evidence="2 3">
    <name type="scientific">Gossypium arboreum</name>
    <name type="common">Tree cotton</name>
    <name type="synonym">Gossypium nanking</name>
    <dbReference type="NCBI Taxonomy" id="29729"/>
    <lineage>
        <taxon>Eukaryota</taxon>
        <taxon>Viridiplantae</taxon>
        <taxon>Streptophyta</taxon>
        <taxon>Embryophyta</taxon>
        <taxon>Tracheophyta</taxon>
        <taxon>Spermatophyta</taxon>
        <taxon>Magnoliopsida</taxon>
        <taxon>eudicotyledons</taxon>
        <taxon>Gunneridae</taxon>
        <taxon>Pentapetalae</taxon>
        <taxon>rosids</taxon>
        <taxon>malvids</taxon>
        <taxon>Malvales</taxon>
        <taxon>Malvaceae</taxon>
        <taxon>Malvoideae</taxon>
        <taxon>Gossypium</taxon>
    </lineage>
</organism>
<dbReference type="InterPro" id="IPR052343">
    <property type="entry name" value="Retrotransposon-Effector_Assoc"/>
</dbReference>
<gene>
    <name evidence="2" type="ORF">PVK06_002293</name>
</gene>
<evidence type="ECO:0000259" key="1">
    <source>
        <dbReference type="PROSITE" id="PS50878"/>
    </source>
</evidence>
<accession>A0ABR0R391</accession>
<dbReference type="EMBL" id="JARKNE010000001">
    <property type="protein sequence ID" value="KAK5846027.1"/>
    <property type="molecule type" value="Genomic_DNA"/>
</dbReference>
<protein>
    <recommendedName>
        <fullName evidence="1">Reverse transcriptase domain-containing protein</fullName>
    </recommendedName>
</protein>
<dbReference type="PROSITE" id="PS50878">
    <property type="entry name" value="RT_POL"/>
    <property type="match status" value="1"/>
</dbReference>
<dbReference type="Proteomes" id="UP001358586">
    <property type="component" value="Chromosome 1"/>
</dbReference>
<reference evidence="2 3" key="1">
    <citation type="submission" date="2023-03" db="EMBL/GenBank/DDBJ databases">
        <title>WGS of Gossypium arboreum.</title>
        <authorList>
            <person name="Yu D."/>
        </authorList>
    </citation>
    <scope>NUCLEOTIDE SEQUENCE [LARGE SCALE GENOMIC DNA]</scope>
    <source>
        <tissue evidence="2">Leaf</tissue>
    </source>
</reference>
<evidence type="ECO:0000313" key="3">
    <source>
        <dbReference type="Proteomes" id="UP001358586"/>
    </source>
</evidence>
<comment type="caution">
    <text evidence="2">The sequence shown here is derived from an EMBL/GenBank/DDBJ whole genome shotgun (WGS) entry which is preliminary data.</text>
</comment>
<keyword evidence="3" id="KW-1185">Reference proteome</keyword>
<dbReference type="PANTHER" id="PTHR46890:SF48">
    <property type="entry name" value="RNA-DIRECTED DNA POLYMERASE"/>
    <property type="match status" value="1"/>
</dbReference>
<sequence length="194" mass="22104">MSNVLGYSIDEAQGAFIPGRLISDNMLIAYEVLNSLKMKKSGKKGNFVLKLDMSKTYDWVEWDFLVGMMTKLGFHADWVVLIMRCVCSISYSMSLNGSNGKWFLPSRGLRQRDPLSPYCFLICSEGFSTLIKEAKQKRLMRGASVGRERFSINHLFFADDCILFGDASCEGARVVWDVIREYEMISGQRVNFDK</sequence>
<dbReference type="InterPro" id="IPR000477">
    <property type="entry name" value="RT_dom"/>
</dbReference>
<dbReference type="Pfam" id="PF00078">
    <property type="entry name" value="RVT_1"/>
    <property type="match status" value="1"/>
</dbReference>
<dbReference type="PANTHER" id="PTHR46890">
    <property type="entry name" value="NON-LTR RETROLELEMENT REVERSE TRANSCRIPTASE-LIKE PROTEIN-RELATED"/>
    <property type="match status" value="1"/>
</dbReference>
<name>A0ABR0R391_GOSAR</name>